<keyword evidence="3 9" id="KW-0698">rRNA processing</keyword>
<evidence type="ECO:0000256" key="7">
    <source>
        <dbReference type="ARBA" id="ARBA00054735"/>
    </source>
</evidence>
<dbReference type="GO" id="GO:0001522">
    <property type="term" value="P:pseudouridine synthesis"/>
    <property type="evidence" value="ECO:0007669"/>
    <property type="project" value="InterPro"/>
</dbReference>
<evidence type="ECO:0000313" key="11">
    <source>
        <dbReference type="EMBL" id="OBA23572.1"/>
    </source>
</evidence>
<dbReference type="PANTHER" id="PTHR31633:SF1">
    <property type="entry name" value="H_ACA RIBONUCLEOPROTEIN COMPLEX NON-CORE SUBUNIT NAF1"/>
    <property type="match status" value="1"/>
</dbReference>
<keyword evidence="5 9" id="KW-0694">RNA-binding</keyword>
<organism evidence="11 12">
    <name type="scientific">Metschnikowia bicuspidata var. bicuspidata NRRL YB-4993</name>
    <dbReference type="NCBI Taxonomy" id="869754"/>
    <lineage>
        <taxon>Eukaryota</taxon>
        <taxon>Fungi</taxon>
        <taxon>Dikarya</taxon>
        <taxon>Ascomycota</taxon>
        <taxon>Saccharomycotina</taxon>
        <taxon>Pichiomycetes</taxon>
        <taxon>Metschnikowiaceae</taxon>
        <taxon>Metschnikowia</taxon>
    </lineage>
</organism>
<evidence type="ECO:0000256" key="1">
    <source>
        <dbReference type="ARBA" id="ARBA00009801"/>
    </source>
</evidence>
<dbReference type="AlphaFoldDB" id="A0A1A0HI62"/>
<comment type="subunit">
    <text evidence="9">Component of the small nucleolar ribonucleoprotein particles containing H/ACA-type snoRNAs (H/ACA snoRNPs).</text>
</comment>
<feature type="compositionally biased region" description="Acidic residues" evidence="10">
    <location>
        <begin position="9"/>
        <end position="19"/>
    </location>
</feature>
<comment type="subunit">
    <text evidence="8">During assembly of the complex, component of the small nucleolar ribonucleoprotein particles containing H/ACA-type snoRNAs (H/ACA snoRNPs) which contains CBF5, NAF1, NHP2 and NOP10 proteins. Interacts with SHQ1. Interacts directly with CBF5. Interacts with hyperphosphorylated C-terminal domain (CTD) of RNA polymerase II large subunit (RPB1).</text>
</comment>
<evidence type="ECO:0000256" key="5">
    <source>
        <dbReference type="ARBA" id="ARBA00022884"/>
    </source>
</evidence>
<reference evidence="11 12" key="1">
    <citation type="submission" date="2016-05" db="EMBL/GenBank/DDBJ databases">
        <title>Comparative genomics of biotechnologically important yeasts.</title>
        <authorList>
            <consortium name="DOE Joint Genome Institute"/>
            <person name="Riley R."/>
            <person name="Haridas S."/>
            <person name="Wolfe K.H."/>
            <person name="Lopes M.R."/>
            <person name="Hittinger C.T."/>
            <person name="Goker M."/>
            <person name="Salamov A."/>
            <person name="Wisecaver J."/>
            <person name="Long T.M."/>
            <person name="Aerts A.L."/>
            <person name="Barry K."/>
            <person name="Choi C."/>
            <person name="Clum A."/>
            <person name="Coughlan A.Y."/>
            <person name="Deshpande S."/>
            <person name="Douglass A.P."/>
            <person name="Hanson S.J."/>
            <person name="Klenk H.-P."/>
            <person name="LaButti K."/>
            <person name="Lapidus A."/>
            <person name="Lindquist E."/>
            <person name="Lipzen A."/>
            <person name="Meier-kolthoff J.P."/>
            <person name="Ohm R.A."/>
            <person name="Otillar R.P."/>
            <person name="Pangilinan J."/>
            <person name="Peng Y."/>
            <person name="Rokas A."/>
            <person name="Rosa C.A."/>
            <person name="Scheuner C."/>
            <person name="Sibirny A.A."/>
            <person name="Slot J.C."/>
            <person name="Stielow J.B."/>
            <person name="Sun H."/>
            <person name="Kurtzman C.P."/>
            <person name="Blackwell M."/>
            <person name="Grigoriev I.V."/>
            <person name="Jeffries T.W."/>
        </authorList>
    </citation>
    <scope>NUCLEOTIDE SEQUENCE [LARGE SCALE GENOMIC DNA]</scope>
    <source>
        <strain evidence="11 12">NRRL YB-4993</strain>
    </source>
</reference>
<dbReference type="PANTHER" id="PTHR31633">
    <property type="entry name" value="H/ACA RIBONUCLEOPROTEIN COMPLEX NON-CORE SUBUNIT NAF1"/>
    <property type="match status" value="1"/>
</dbReference>
<evidence type="ECO:0000256" key="6">
    <source>
        <dbReference type="ARBA" id="ARBA00023242"/>
    </source>
</evidence>
<evidence type="ECO:0000256" key="9">
    <source>
        <dbReference type="RuleBase" id="RU364004"/>
    </source>
</evidence>
<feature type="non-terminal residue" evidence="11">
    <location>
        <position position="143"/>
    </location>
</feature>
<dbReference type="InterPro" id="IPR040309">
    <property type="entry name" value="Naf1"/>
</dbReference>
<accession>A0A1A0HI62</accession>
<dbReference type="GO" id="GO:0000493">
    <property type="term" value="P:box H/ACA snoRNP assembly"/>
    <property type="evidence" value="ECO:0007669"/>
    <property type="project" value="InterPro"/>
</dbReference>
<dbReference type="STRING" id="869754.A0A1A0HI62"/>
<feature type="region of interest" description="Disordered" evidence="10">
    <location>
        <begin position="1"/>
        <end position="32"/>
    </location>
</feature>
<keyword evidence="12" id="KW-1185">Reference proteome</keyword>
<evidence type="ECO:0000256" key="10">
    <source>
        <dbReference type="SAM" id="MobiDB-lite"/>
    </source>
</evidence>
<comment type="similarity">
    <text evidence="9">Belongs to the GAR1 family.</text>
</comment>
<comment type="function">
    <text evidence="7">RNA-binding protein required for the maturation of box H/ACA snoRNPs complex and ribosome biogenesis. During assembly of the H/ACA snoRNPs complex, it associates with the complex and disappears during maturation of the complex and is replaced by GAR1 to yield mature H/ACA snoRNPs complex. Acts as a competitive binder for CBF5 probably required to prevent non-cognate RNAs from being loaded during transport of the particle by inducing a non-productive conformation of CBF5.</text>
</comment>
<dbReference type="FunFam" id="2.40.10.230:FF:000002">
    <property type="entry name" value="H/ACA ribonucleoprotein complex non-core subunit NAF1"/>
    <property type="match status" value="1"/>
</dbReference>
<dbReference type="Proteomes" id="UP000092555">
    <property type="component" value="Unassembled WGS sequence"/>
</dbReference>
<dbReference type="EMBL" id="LXTC01000001">
    <property type="protein sequence ID" value="OBA23572.1"/>
    <property type="molecule type" value="Genomic_DNA"/>
</dbReference>
<dbReference type="Pfam" id="PF04410">
    <property type="entry name" value="Gar1"/>
    <property type="match status" value="1"/>
</dbReference>
<dbReference type="Gene3D" id="2.40.10.230">
    <property type="entry name" value="Probable tRNA pseudouridine synthase domain"/>
    <property type="match status" value="1"/>
</dbReference>
<comment type="function">
    <text evidence="9">Required for ribosome biogenesis. Part of a complex which catalyzes pseudouridylation of rRNA. This involves the isomerization of uridine such that the ribose is subsequently attached to C5, instead of the normal N1. Pseudouridine ("psi") residues may serve to stabilize the conformation of rRNAs.</text>
</comment>
<dbReference type="GO" id="GO:0006364">
    <property type="term" value="P:rRNA processing"/>
    <property type="evidence" value="ECO:0007669"/>
    <property type="project" value="UniProtKB-KW"/>
</dbReference>
<dbReference type="GO" id="GO:0003723">
    <property type="term" value="F:RNA binding"/>
    <property type="evidence" value="ECO:0007669"/>
    <property type="project" value="UniProtKB-KW"/>
</dbReference>
<proteinExistence type="inferred from homology"/>
<dbReference type="GeneID" id="30029562"/>
<dbReference type="GO" id="GO:0005730">
    <property type="term" value="C:nucleolus"/>
    <property type="evidence" value="ECO:0007669"/>
    <property type="project" value="UniProtKB-SubCell"/>
</dbReference>
<evidence type="ECO:0000256" key="4">
    <source>
        <dbReference type="ARBA" id="ARBA00022553"/>
    </source>
</evidence>
<dbReference type="InterPro" id="IPR009000">
    <property type="entry name" value="Transl_B-barrel_sf"/>
</dbReference>
<keyword evidence="2 9" id="KW-0690">Ribosome biogenesis</keyword>
<comment type="caution">
    <text evidence="11">The sequence shown here is derived from an EMBL/GenBank/DDBJ whole genome shotgun (WGS) entry which is preliminary data.</text>
</comment>
<name>A0A1A0HI62_9ASCO</name>
<evidence type="ECO:0000313" key="12">
    <source>
        <dbReference type="Proteomes" id="UP000092555"/>
    </source>
</evidence>
<keyword evidence="4" id="KW-0597">Phosphoprotein</keyword>
<protein>
    <recommendedName>
        <fullName evidence="9">H/ACA ribonucleoprotein complex subunit</fullName>
    </recommendedName>
</protein>
<evidence type="ECO:0000256" key="8">
    <source>
        <dbReference type="ARBA" id="ARBA00065983"/>
    </source>
</evidence>
<sequence>MTQSKNDDPVDEVDEEDEAIAGPIMSKNEVADEKANSLPADYAVPENAPLEYIGTLTGLVEKSAIIKANVSGEFRILKDDSVLCFEDRQLLGPLFETFGRLQAPNYRVKFNSEAEFEKIKDKKGSKIFYVVPSSQFVYTDALK</sequence>
<evidence type="ECO:0000256" key="3">
    <source>
        <dbReference type="ARBA" id="ARBA00022552"/>
    </source>
</evidence>
<dbReference type="InterPro" id="IPR007504">
    <property type="entry name" value="H/ACA_rnp_Gar1/Naf1"/>
</dbReference>
<dbReference type="SUPFAM" id="SSF50447">
    <property type="entry name" value="Translation proteins"/>
    <property type="match status" value="1"/>
</dbReference>
<comment type="subcellular location">
    <subcellularLocation>
        <location evidence="9">Nucleus</location>
        <location evidence="9">Nucleolus</location>
    </subcellularLocation>
</comment>
<dbReference type="RefSeq" id="XP_018714053.1">
    <property type="nucleotide sequence ID" value="XM_018856586.1"/>
</dbReference>
<comment type="similarity">
    <text evidence="1">Belongs to the NAF1 family.</text>
</comment>
<dbReference type="InterPro" id="IPR038664">
    <property type="entry name" value="Gar1/Naf1_Cbf5-bd_sf"/>
</dbReference>
<gene>
    <name evidence="11" type="ORF">METBIDRAFT_35253</name>
</gene>
<dbReference type="OrthoDB" id="21550at2759"/>
<keyword evidence="6 9" id="KW-0539">Nucleus</keyword>
<evidence type="ECO:0000256" key="2">
    <source>
        <dbReference type="ARBA" id="ARBA00022517"/>
    </source>
</evidence>
<dbReference type="GO" id="GO:0005732">
    <property type="term" value="C:sno(s)RNA-containing ribonucleoprotein complex"/>
    <property type="evidence" value="ECO:0007669"/>
    <property type="project" value="InterPro"/>
</dbReference>
<keyword evidence="9" id="KW-0687">Ribonucleoprotein</keyword>